<comment type="caution">
    <text evidence="2">The sequence shown here is derived from an EMBL/GenBank/DDBJ whole genome shotgun (WGS) entry which is preliminary data.</text>
</comment>
<keyword evidence="3" id="KW-1185">Reference proteome</keyword>
<reference evidence="2" key="1">
    <citation type="submission" date="2023-05" db="EMBL/GenBank/DDBJ databases">
        <title>Nepenthes gracilis genome sequencing.</title>
        <authorList>
            <person name="Fukushima K."/>
        </authorList>
    </citation>
    <scope>NUCLEOTIDE SEQUENCE</scope>
    <source>
        <strain evidence="2">SING2019-196</strain>
    </source>
</reference>
<gene>
    <name evidence="2" type="ORF">Nepgr_028928</name>
</gene>
<evidence type="ECO:0000313" key="2">
    <source>
        <dbReference type="EMBL" id="GMH27085.1"/>
    </source>
</evidence>
<dbReference type="EMBL" id="BSYO01000032">
    <property type="protein sequence ID" value="GMH27085.1"/>
    <property type="molecule type" value="Genomic_DNA"/>
</dbReference>
<accession>A0AAD3TCL9</accession>
<proteinExistence type="predicted"/>
<evidence type="ECO:0000313" key="3">
    <source>
        <dbReference type="Proteomes" id="UP001279734"/>
    </source>
</evidence>
<evidence type="ECO:0000256" key="1">
    <source>
        <dbReference type="SAM" id="MobiDB-lite"/>
    </source>
</evidence>
<sequence length="85" mass="9355">MLTDIHIDSGKTSNRAMCRGHKDPSARPQMKEVGPQPLGQVTTNFPTQSLSDFPSACIIWSLQEVKAAGGARMVWTLLSEQLWSL</sequence>
<dbReference type="AlphaFoldDB" id="A0AAD3TCL9"/>
<feature type="region of interest" description="Disordered" evidence="1">
    <location>
        <begin position="1"/>
        <end position="40"/>
    </location>
</feature>
<name>A0AAD3TCL9_NEPGR</name>
<protein>
    <submittedName>
        <fullName evidence="2">Uncharacterized protein</fullName>
    </submittedName>
</protein>
<organism evidence="2 3">
    <name type="scientific">Nepenthes gracilis</name>
    <name type="common">Slender pitcher plant</name>
    <dbReference type="NCBI Taxonomy" id="150966"/>
    <lineage>
        <taxon>Eukaryota</taxon>
        <taxon>Viridiplantae</taxon>
        <taxon>Streptophyta</taxon>
        <taxon>Embryophyta</taxon>
        <taxon>Tracheophyta</taxon>
        <taxon>Spermatophyta</taxon>
        <taxon>Magnoliopsida</taxon>
        <taxon>eudicotyledons</taxon>
        <taxon>Gunneridae</taxon>
        <taxon>Pentapetalae</taxon>
        <taxon>Caryophyllales</taxon>
        <taxon>Nepenthaceae</taxon>
        <taxon>Nepenthes</taxon>
    </lineage>
</organism>
<dbReference type="Proteomes" id="UP001279734">
    <property type="component" value="Unassembled WGS sequence"/>
</dbReference>